<dbReference type="AlphaFoldDB" id="A0A0E3WVE9"/>
<accession>A0A0E3WVE9</accession>
<dbReference type="HOGENOM" id="CLU_2662342_0_0_2"/>
<dbReference type="STRING" id="1434110.MSHOH_3182"/>
<organism evidence="1 2">
    <name type="scientific">Methanosarcina horonobensis HB-1 = JCM 15518</name>
    <dbReference type="NCBI Taxonomy" id="1434110"/>
    <lineage>
        <taxon>Archaea</taxon>
        <taxon>Methanobacteriati</taxon>
        <taxon>Methanobacteriota</taxon>
        <taxon>Stenosarchaea group</taxon>
        <taxon>Methanomicrobia</taxon>
        <taxon>Methanosarcinales</taxon>
        <taxon>Methanosarcinaceae</taxon>
        <taxon>Methanosarcina</taxon>
    </lineage>
</organism>
<evidence type="ECO:0000313" key="2">
    <source>
        <dbReference type="Proteomes" id="UP000033101"/>
    </source>
</evidence>
<dbReference type="Proteomes" id="UP000033101">
    <property type="component" value="Chromosome"/>
</dbReference>
<proteinExistence type="predicted"/>
<evidence type="ECO:0000313" key="1">
    <source>
        <dbReference type="EMBL" id="AKB79665.1"/>
    </source>
</evidence>
<dbReference type="PATRIC" id="fig|1434110.4.peg.4097"/>
<name>A0A0E3WVE9_9EURY</name>
<dbReference type="KEGG" id="mhor:MSHOH_3182"/>
<protein>
    <submittedName>
        <fullName evidence="1">Uncharacterized protein</fullName>
    </submittedName>
</protein>
<gene>
    <name evidence="1" type="ORF">MSHOH_3182</name>
</gene>
<reference evidence="1 2" key="1">
    <citation type="submission" date="2014-07" db="EMBL/GenBank/DDBJ databases">
        <title>Methanogenic archaea and the global carbon cycle.</title>
        <authorList>
            <person name="Henriksen J.R."/>
            <person name="Luke J."/>
            <person name="Reinhart S."/>
            <person name="Benedict M.N."/>
            <person name="Youngblut N.D."/>
            <person name="Metcalf M.E."/>
            <person name="Whitaker R.J."/>
            <person name="Metcalf W.W."/>
        </authorList>
    </citation>
    <scope>NUCLEOTIDE SEQUENCE [LARGE SCALE GENOMIC DNA]</scope>
    <source>
        <strain evidence="1 2">HB-1</strain>
    </source>
</reference>
<keyword evidence="2" id="KW-1185">Reference proteome</keyword>
<dbReference type="EMBL" id="CP009516">
    <property type="protein sequence ID" value="AKB79665.1"/>
    <property type="molecule type" value="Genomic_DNA"/>
</dbReference>
<sequence length="75" mass="8465">MGYFYTLGNMELTSEEKKLNYGFKDLKVKPCFLNSMGEKLNHEPSIVGIYAIGSYGSIAYEVTKALEKHPELLDV</sequence>